<protein>
    <recommendedName>
        <fullName evidence="3">DUF4287 domain-containing protein</fullName>
    </recommendedName>
</protein>
<evidence type="ECO:0008006" key="3">
    <source>
        <dbReference type="Google" id="ProtNLM"/>
    </source>
</evidence>
<organism evidence="1 2">
    <name type="scientific">Saxibacter everestensis</name>
    <dbReference type="NCBI Taxonomy" id="2909229"/>
    <lineage>
        <taxon>Bacteria</taxon>
        <taxon>Bacillati</taxon>
        <taxon>Actinomycetota</taxon>
        <taxon>Actinomycetes</taxon>
        <taxon>Micrococcales</taxon>
        <taxon>Brevibacteriaceae</taxon>
        <taxon>Saxibacter</taxon>
    </lineage>
</organism>
<sequence>MNIEAIEAGIGMPWAEVEEFLAGINAGRLSHKDIATALNDEGIARGWWAQSVTVAYEQQIGRRQPGQDCDGEFQTSVSKTVNGSMDEARNRWITLLGDAEEFSGVSISRGPDLSESDKWRYWRCGLADGSRVNVNIYQKAPGKAALSLQHERLESAEQLDHWRDFWKAKLAEFE</sequence>
<evidence type="ECO:0000313" key="2">
    <source>
        <dbReference type="Proteomes" id="UP001209083"/>
    </source>
</evidence>
<evidence type="ECO:0000313" key="1">
    <source>
        <dbReference type="EMBL" id="WGW12413.1"/>
    </source>
</evidence>
<keyword evidence="2" id="KW-1185">Reference proteome</keyword>
<accession>A0ABY8QTV3</accession>
<proteinExistence type="predicted"/>
<dbReference type="RefSeq" id="WP_349639213.1">
    <property type="nucleotide sequence ID" value="NZ_CP090958.1"/>
</dbReference>
<gene>
    <name evidence="1" type="ORF">LWF01_01185</name>
</gene>
<name>A0ABY8QTV3_9MICO</name>
<dbReference type="EMBL" id="CP090958">
    <property type="protein sequence ID" value="WGW12413.1"/>
    <property type="molecule type" value="Genomic_DNA"/>
</dbReference>
<reference evidence="1 2" key="1">
    <citation type="submission" date="2023-05" db="EMBL/GenBank/DDBJ databases">
        <title>Lithophilousrod everest ZFBP1038 complete genpme.</title>
        <authorList>
            <person name="Tian M."/>
        </authorList>
    </citation>
    <scope>NUCLEOTIDE SEQUENCE [LARGE SCALE GENOMIC DNA]</scope>
    <source>
        <strain evidence="1 2">ZFBP1038</strain>
    </source>
</reference>
<dbReference type="Proteomes" id="UP001209083">
    <property type="component" value="Chromosome"/>
</dbReference>